<keyword evidence="1" id="KW-0378">Hydrolase</keyword>
<dbReference type="Proteomes" id="UP001261666">
    <property type="component" value="Unassembled WGS sequence"/>
</dbReference>
<sequence length="957" mass="105345">MTDRSDTAEPSAAERYAAFRKSQSHPLLHDFAAGFSFGLDDFQLRACRELEDGRGVLVAAPTGSGKTVVGEFAVHLALAEGRKCFYTTPIKALSNQKYNDLVDRYGADRVGLLTGDNAVNGEAPIVVMTTEVLRNMIYAGSRTLSELGYVVMDEVHYLADRNRGAVWEEVIIHLPESVVVVSLSATVSNAEEFGEWLATVRGDTTTIVEERRPVPLFQHVIVGRQLHDLFARSDEAASAGFAGDGAKVNPHLLKIARDDWASSRIRDRRTPKGQRHGGSQGRGGAGRGRDVGNGRRMWIPSRAEVVQRLDREGLLPAITFIFSRAGCDAAVSQCLDADLWLTDAEEQKEIRAYVEERCADLPRADRQVLGYATFLEGLTRGVAAHHAGMLPTFKECVEELFVRGLVRAVFATETLALGINMPARTVVLEKLVKWNGEAHADITPGEYTQLTGRAGRRGLDVEGHAVVVWQQGMNPTDVAGLASTRTYPLRSSFRPSYNMAVNLVHRFGRDRSRQLLESSFAQFQADKAVVGLARQLHKSDEALAGYAEAATCDRGDFMEYAALRRRVSEAEKEGSRARRSDRREDVVGSLTRLKVGDVIKVPGGKFAGWAVVTDPGLGRDEPRPSVVTVGRQSRRLGLIDFPEPVRAASRIRVPKNFDGRNPQQRRDLAAYLTNHVRDLPPPPQVEPAREGRSGRAGGTAGADGHGTGPERVAAEVERLRAEMKAHPCHSCPDRETHARWAERWFKLDREATTLRRRIESRTNTIARQFDRVSDVLKALDYLDGETVTDRGRALMRIYSELDLVAAEALRLGVWEGLDAPDLAAALSVLVFEARRTDDGRGPRLPSAKVSEAVSLTRRLWADLSVLEKHHKLDQLREPDAGFAWAAHAWARGDDLDDILRATGMPAGDFVRVVKQLLDVTDQIAAATTSTTLRRTAREAGDLLNRGIVAYTTVAAEI</sequence>
<keyword evidence="1" id="KW-0067">ATP-binding</keyword>
<dbReference type="EC" id="3.6.4.-" evidence="1"/>
<reference evidence="1" key="1">
    <citation type="submission" date="2023-08" db="EMBL/GenBank/DDBJ databases">
        <title>Functional and genomic diversity of the sorghum phyllosphere microbiome.</title>
        <authorList>
            <person name="Shade A."/>
        </authorList>
    </citation>
    <scope>NUCLEOTIDE SEQUENCE</scope>
    <source>
        <strain evidence="1">SORGH_AS_0885</strain>
    </source>
</reference>
<name>A0ACC6IHZ0_9ACTN</name>
<accession>A0ACC6IHZ0</accession>
<organism evidence="1 2">
    <name type="scientific">Nocardioides zeae</name>
    <dbReference type="NCBI Taxonomy" id="1457234"/>
    <lineage>
        <taxon>Bacteria</taxon>
        <taxon>Bacillati</taxon>
        <taxon>Actinomycetota</taxon>
        <taxon>Actinomycetes</taxon>
        <taxon>Propionibacteriales</taxon>
        <taxon>Nocardioidaceae</taxon>
        <taxon>Nocardioides</taxon>
    </lineage>
</organism>
<protein>
    <submittedName>
        <fullName evidence="1">ATP-dependent RNA helicase HelY</fullName>
        <ecNumber evidence="1">3.6.4.-</ecNumber>
    </submittedName>
</protein>
<comment type="caution">
    <text evidence="1">The sequence shown here is derived from an EMBL/GenBank/DDBJ whole genome shotgun (WGS) entry which is preliminary data.</text>
</comment>
<keyword evidence="1" id="KW-0347">Helicase</keyword>
<proteinExistence type="predicted"/>
<keyword evidence="2" id="KW-1185">Reference proteome</keyword>
<keyword evidence="1" id="KW-0547">Nucleotide-binding</keyword>
<gene>
    <name evidence="1" type="ORF">QE364_002022</name>
</gene>
<evidence type="ECO:0000313" key="2">
    <source>
        <dbReference type="Proteomes" id="UP001261666"/>
    </source>
</evidence>
<dbReference type="EMBL" id="JAVIZJ010000005">
    <property type="protein sequence ID" value="MDR6210311.1"/>
    <property type="molecule type" value="Genomic_DNA"/>
</dbReference>
<evidence type="ECO:0000313" key="1">
    <source>
        <dbReference type="EMBL" id="MDR6210311.1"/>
    </source>
</evidence>